<feature type="non-terminal residue" evidence="1">
    <location>
        <position position="1"/>
    </location>
</feature>
<evidence type="ECO:0000313" key="1">
    <source>
        <dbReference type="EMBL" id="CAG8844505.1"/>
    </source>
</evidence>
<dbReference type="EMBL" id="CAJVQC010142980">
    <property type="protein sequence ID" value="CAG8844505.1"/>
    <property type="molecule type" value="Genomic_DNA"/>
</dbReference>
<gene>
    <name evidence="1" type="ORF">RPERSI_LOCUS33233</name>
</gene>
<accession>A0ACA9SPQ6</accession>
<comment type="caution">
    <text evidence="1">The sequence shown here is derived from an EMBL/GenBank/DDBJ whole genome shotgun (WGS) entry which is preliminary data.</text>
</comment>
<organism evidence="1 2">
    <name type="scientific">Racocetra persica</name>
    <dbReference type="NCBI Taxonomy" id="160502"/>
    <lineage>
        <taxon>Eukaryota</taxon>
        <taxon>Fungi</taxon>
        <taxon>Fungi incertae sedis</taxon>
        <taxon>Mucoromycota</taxon>
        <taxon>Glomeromycotina</taxon>
        <taxon>Glomeromycetes</taxon>
        <taxon>Diversisporales</taxon>
        <taxon>Gigasporaceae</taxon>
        <taxon>Racocetra</taxon>
    </lineage>
</organism>
<evidence type="ECO:0000313" key="2">
    <source>
        <dbReference type="Proteomes" id="UP000789920"/>
    </source>
</evidence>
<protein>
    <submittedName>
        <fullName evidence="1">36549_t:CDS:1</fullName>
    </submittedName>
</protein>
<reference evidence="1" key="1">
    <citation type="submission" date="2021-06" db="EMBL/GenBank/DDBJ databases">
        <authorList>
            <person name="Kallberg Y."/>
            <person name="Tangrot J."/>
            <person name="Rosling A."/>
        </authorList>
    </citation>
    <scope>NUCLEOTIDE SEQUENCE</scope>
    <source>
        <strain evidence="1">MA461A</strain>
    </source>
</reference>
<keyword evidence="2" id="KW-1185">Reference proteome</keyword>
<name>A0ACA9SPQ6_9GLOM</name>
<feature type="non-terminal residue" evidence="1">
    <location>
        <position position="210"/>
    </location>
</feature>
<proteinExistence type="predicted"/>
<dbReference type="Proteomes" id="UP000789920">
    <property type="component" value="Unassembled WGS sequence"/>
</dbReference>
<sequence>RLPLEKIGRVMKGGKKIINIVKHRDEISQVAFTSGNDDIMVFTKQGKSKSFAEEKTRIVGRAAYGDTAIKLEDSGQKTRCPKHKALLEQHKTASCCDKSQLGASLRCPRGKEINKEIRNCPDCNKIKPAAPGQIKDEMVSLLVVEKQLPKNEFNLLAVREDKSGIKKSLSVVFNLAKKRGGKGKKKFKVEEREVSKYCDKHENSISKLRE</sequence>